<dbReference type="EMBL" id="JANBPW010002974">
    <property type="protein sequence ID" value="KAJ1939042.1"/>
    <property type="molecule type" value="Genomic_DNA"/>
</dbReference>
<gene>
    <name evidence="1" type="ORF">FBU59_004252</name>
</gene>
<comment type="caution">
    <text evidence="1">The sequence shown here is derived from an EMBL/GenBank/DDBJ whole genome shotgun (WGS) entry which is preliminary data.</text>
</comment>
<reference evidence="1" key="1">
    <citation type="submission" date="2022-07" db="EMBL/GenBank/DDBJ databases">
        <title>Phylogenomic reconstructions and comparative analyses of Kickxellomycotina fungi.</title>
        <authorList>
            <person name="Reynolds N.K."/>
            <person name="Stajich J.E."/>
            <person name="Barry K."/>
            <person name="Grigoriev I.V."/>
            <person name="Crous P."/>
            <person name="Smith M.E."/>
        </authorList>
    </citation>
    <scope>NUCLEOTIDE SEQUENCE</scope>
    <source>
        <strain evidence="1">NRRL 5244</strain>
    </source>
</reference>
<accession>A0ACC1J5Y6</accession>
<feature type="non-terminal residue" evidence="1">
    <location>
        <position position="104"/>
    </location>
</feature>
<proteinExistence type="predicted"/>
<organism evidence="1 2">
    <name type="scientific">Linderina macrospora</name>
    <dbReference type="NCBI Taxonomy" id="4868"/>
    <lineage>
        <taxon>Eukaryota</taxon>
        <taxon>Fungi</taxon>
        <taxon>Fungi incertae sedis</taxon>
        <taxon>Zoopagomycota</taxon>
        <taxon>Kickxellomycotina</taxon>
        <taxon>Kickxellomycetes</taxon>
        <taxon>Kickxellales</taxon>
        <taxon>Kickxellaceae</taxon>
        <taxon>Linderina</taxon>
    </lineage>
</organism>
<sequence length="104" mass="11556">MSKEQKAFYEEKSREMQSELDALNGCTRKRRGDKKDKKQAARRFVDCSVKVPPKKPRLETYPVVPSNAPASVTNASTVYAQYVQGCQNLLLSVSMPATTAEASN</sequence>
<evidence type="ECO:0000313" key="1">
    <source>
        <dbReference type="EMBL" id="KAJ1939042.1"/>
    </source>
</evidence>
<dbReference type="Proteomes" id="UP001150603">
    <property type="component" value="Unassembled WGS sequence"/>
</dbReference>
<keyword evidence="2" id="KW-1185">Reference proteome</keyword>
<protein>
    <submittedName>
        <fullName evidence="1">Uncharacterized protein</fullName>
    </submittedName>
</protein>
<name>A0ACC1J5Y6_9FUNG</name>
<evidence type="ECO:0000313" key="2">
    <source>
        <dbReference type="Proteomes" id="UP001150603"/>
    </source>
</evidence>